<sequence>MERMHVTVKFQTIVHMLVHQLFMSSSVVHQFMLDRQVSNDCSYDSKHKHMAAALLSTETLEMNQYMVCHT</sequence>
<dbReference type="EMBL" id="CM026433">
    <property type="protein sequence ID" value="KAG0553900.1"/>
    <property type="molecule type" value="Genomic_DNA"/>
</dbReference>
<evidence type="ECO:0000313" key="1">
    <source>
        <dbReference type="EMBL" id="KAG0553900.1"/>
    </source>
</evidence>
<organism evidence="1 2">
    <name type="scientific">Ceratodon purpureus</name>
    <name type="common">Fire moss</name>
    <name type="synonym">Dicranum purpureum</name>
    <dbReference type="NCBI Taxonomy" id="3225"/>
    <lineage>
        <taxon>Eukaryota</taxon>
        <taxon>Viridiplantae</taxon>
        <taxon>Streptophyta</taxon>
        <taxon>Embryophyta</taxon>
        <taxon>Bryophyta</taxon>
        <taxon>Bryophytina</taxon>
        <taxon>Bryopsida</taxon>
        <taxon>Dicranidae</taxon>
        <taxon>Pseudoditrichales</taxon>
        <taxon>Ditrichaceae</taxon>
        <taxon>Ceratodon</taxon>
    </lineage>
</organism>
<name>A0A8T0G4B7_CERPU</name>
<comment type="caution">
    <text evidence="1">The sequence shown here is derived from an EMBL/GenBank/DDBJ whole genome shotgun (WGS) entry which is preliminary data.</text>
</comment>
<dbReference type="AlphaFoldDB" id="A0A8T0G4B7"/>
<reference evidence="1" key="1">
    <citation type="submission" date="2020-06" db="EMBL/GenBank/DDBJ databases">
        <title>WGS assembly of Ceratodon purpureus strain R40.</title>
        <authorList>
            <person name="Carey S.B."/>
            <person name="Jenkins J."/>
            <person name="Shu S."/>
            <person name="Lovell J.T."/>
            <person name="Sreedasyam A."/>
            <person name="Maumus F."/>
            <person name="Tiley G.P."/>
            <person name="Fernandez-Pozo N."/>
            <person name="Barry K."/>
            <person name="Chen C."/>
            <person name="Wang M."/>
            <person name="Lipzen A."/>
            <person name="Daum C."/>
            <person name="Saski C.A."/>
            <person name="Payton A.C."/>
            <person name="Mcbreen J.C."/>
            <person name="Conrad R.E."/>
            <person name="Kollar L.M."/>
            <person name="Olsson S."/>
            <person name="Huttunen S."/>
            <person name="Landis J.B."/>
            <person name="Wickett N.J."/>
            <person name="Johnson M.G."/>
            <person name="Rensing S.A."/>
            <person name="Grimwood J."/>
            <person name="Schmutz J."/>
            <person name="Mcdaniel S.F."/>
        </authorList>
    </citation>
    <scope>NUCLEOTIDE SEQUENCE</scope>
    <source>
        <strain evidence="1">R40</strain>
    </source>
</reference>
<proteinExistence type="predicted"/>
<evidence type="ECO:0000313" key="2">
    <source>
        <dbReference type="Proteomes" id="UP000822688"/>
    </source>
</evidence>
<accession>A0A8T0G4B7</accession>
<gene>
    <name evidence="1" type="ORF">KC19_12G048100</name>
</gene>
<protein>
    <submittedName>
        <fullName evidence="1">Uncharacterized protein</fullName>
    </submittedName>
</protein>
<keyword evidence="2" id="KW-1185">Reference proteome</keyword>
<dbReference type="Proteomes" id="UP000822688">
    <property type="component" value="Chromosome 12"/>
</dbReference>